<evidence type="ECO:0000313" key="4">
    <source>
        <dbReference type="Proteomes" id="UP000053099"/>
    </source>
</evidence>
<dbReference type="Pfam" id="PF01809">
    <property type="entry name" value="YidD"/>
    <property type="match status" value="1"/>
</dbReference>
<reference evidence="3 4" key="1">
    <citation type="submission" date="2015-09" db="EMBL/GenBank/DDBJ databases">
        <title>Draft genome sequence of Thermus scotoductus strain K1 isolated from a geothermal spring in Nagorno-Karabakh, Armenia.</title>
        <authorList>
            <person name="Saghatelyan A."/>
            <person name="Poghosyan L."/>
            <person name="Panosyan H."/>
            <person name="Birkeland N.-K."/>
        </authorList>
    </citation>
    <scope>NUCLEOTIDE SEQUENCE [LARGE SCALE GENOMIC DNA]</scope>
    <source>
        <strain evidence="3 4">K1</strain>
    </source>
</reference>
<comment type="subcellular location">
    <subcellularLocation>
        <location evidence="2">Cell membrane</location>
        <topology evidence="2">Peripheral membrane protein</topology>
        <orientation evidence="2">Cytoplasmic side</orientation>
    </subcellularLocation>
</comment>
<dbReference type="PANTHER" id="PTHR33383:SF1">
    <property type="entry name" value="MEMBRANE PROTEIN INSERTION EFFICIENCY FACTOR-RELATED"/>
    <property type="match status" value="1"/>
</dbReference>
<keyword evidence="2" id="KW-0472">Membrane</keyword>
<dbReference type="Proteomes" id="UP000053099">
    <property type="component" value="Unassembled WGS sequence"/>
</dbReference>
<comment type="similarity">
    <text evidence="2">Belongs to the UPF0161 family.</text>
</comment>
<dbReference type="HAMAP" id="MF_00386">
    <property type="entry name" value="UPF0161_YidD"/>
    <property type="match status" value="1"/>
</dbReference>
<accession>A0A0N0IQ72</accession>
<dbReference type="GO" id="GO:0005886">
    <property type="term" value="C:plasma membrane"/>
    <property type="evidence" value="ECO:0007669"/>
    <property type="project" value="UniProtKB-SubCell"/>
</dbReference>
<dbReference type="PATRIC" id="fig|37636.3.peg.1002"/>
<evidence type="ECO:0000256" key="2">
    <source>
        <dbReference type="HAMAP-Rule" id="MF_00386"/>
    </source>
</evidence>
<dbReference type="EMBL" id="LJJR01000027">
    <property type="protein sequence ID" value="KPD28480.1"/>
    <property type="molecule type" value="Genomic_DNA"/>
</dbReference>
<comment type="function">
    <text evidence="2">Could be involved in insertion of integral membrane proteins into the membrane.</text>
</comment>
<evidence type="ECO:0000313" key="3">
    <source>
        <dbReference type="EMBL" id="KPD28480.1"/>
    </source>
</evidence>
<evidence type="ECO:0000256" key="1">
    <source>
        <dbReference type="ARBA" id="ARBA00022475"/>
    </source>
</evidence>
<protein>
    <recommendedName>
        <fullName evidence="2">Putative membrane protein insertion efficiency factor</fullName>
    </recommendedName>
</protein>
<comment type="caution">
    <text evidence="3">The sequence shown here is derived from an EMBL/GenBank/DDBJ whole genome shotgun (WGS) entry which is preliminary data.</text>
</comment>
<dbReference type="AlphaFoldDB" id="A0A0N0IQ72"/>
<name>A0A0N0IQ72_THESC</name>
<dbReference type="InterPro" id="IPR002696">
    <property type="entry name" value="Membr_insert_effic_factor_YidD"/>
</dbReference>
<dbReference type="PANTHER" id="PTHR33383">
    <property type="entry name" value="MEMBRANE PROTEIN INSERTION EFFICIENCY FACTOR-RELATED"/>
    <property type="match status" value="1"/>
</dbReference>
<dbReference type="SMART" id="SM01234">
    <property type="entry name" value="Haemolytic"/>
    <property type="match status" value="1"/>
</dbReference>
<sequence>MRGLLILLVKAYRRFISPLKPKTCRFHPTCSAYALEALERHGALWGSYLAARRILKCHPLHPGGLDPVPLVFPPRRTLKTYKEAR</sequence>
<dbReference type="NCBIfam" id="TIGR00278">
    <property type="entry name" value="membrane protein insertion efficiency factor YidD"/>
    <property type="match status" value="1"/>
</dbReference>
<proteinExistence type="inferred from homology"/>
<organism evidence="3 4">
    <name type="scientific">Thermus scotoductus</name>
    <dbReference type="NCBI Taxonomy" id="37636"/>
    <lineage>
        <taxon>Bacteria</taxon>
        <taxon>Thermotogati</taxon>
        <taxon>Deinococcota</taxon>
        <taxon>Deinococci</taxon>
        <taxon>Thermales</taxon>
        <taxon>Thermaceae</taxon>
        <taxon>Thermus</taxon>
    </lineage>
</organism>
<keyword evidence="1 2" id="KW-1003">Cell membrane</keyword>
<gene>
    <name evidence="3" type="ORF">AN926_09045</name>
</gene>